<name>A0AAU9JPE2_9CILI</name>
<gene>
    <name evidence="3" type="ORF">BSTOLATCC_MIC31884</name>
</gene>
<dbReference type="Gene3D" id="3.30.720.50">
    <property type="match status" value="1"/>
</dbReference>
<evidence type="ECO:0000256" key="1">
    <source>
        <dbReference type="SAM" id="Coils"/>
    </source>
</evidence>
<sequence length="390" mass="45858">MNCTALNCPFEAEYFCSCDSKWTMLCKEHVYYHIGDLHQLSNLYYFPSIDERNELASNLCHKIKDLEAQKANKIKESYIELEKIKNNLKNIVDYIDKDISNLYDFLTKIFAAPKYSRFDKICSLFNSNYEDTMKALKEDKFINPQNYSTEIIPNFLYFDNLLCQDLSNLQIALNEGPKKVIWSKLGENGEFVPYSHAENERIENDYQNGQDRSYIGDRNSQCYVNLKCPKIEVQEITRKAVAVIRNDGSRISDSNKNLNSTFEKQWYFKGDKGWEKMTSEASRVAEWALDNNIREVWVQNRNSYKIYVNEKKQINLQTNYKRDIKRGRSLENKKKTTDNTERVMIPRSGYRSSSSTLNKGYQTDEVSINSDFNLPWFTPITPRNNYKLDK</sequence>
<feature type="domain" description="WWE" evidence="2">
    <location>
        <begin position="265"/>
        <end position="326"/>
    </location>
</feature>
<dbReference type="Pfam" id="PF02825">
    <property type="entry name" value="WWE"/>
    <property type="match status" value="1"/>
</dbReference>
<reference evidence="3" key="1">
    <citation type="submission" date="2021-09" db="EMBL/GenBank/DDBJ databases">
        <authorList>
            <consortium name="AG Swart"/>
            <person name="Singh M."/>
            <person name="Singh A."/>
            <person name="Seah K."/>
            <person name="Emmerich C."/>
        </authorList>
    </citation>
    <scope>NUCLEOTIDE SEQUENCE</scope>
    <source>
        <strain evidence="3">ATCC30299</strain>
    </source>
</reference>
<evidence type="ECO:0000259" key="2">
    <source>
        <dbReference type="Pfam" id="PF02825"/>
    </source>
</evidence>
<comment type="caution">
    <text evidence="3">The sequence shown here is derived from an EMBL/GenBank/DDBJ whole genome shotgun (WGS) entry which is preliminary data.</text>
</comment>
<keyword evidence="4" id="KW-1185">Reference proteome</keyword>
<organism evidence="3 4">
    <name type="scientific">Blepharisma stoltei</name>
    <dbReference type="NCBI Taxonomy" id="1481888"/>
    <lineage>
        <taxon>Eukaryota</taxon>
        <taxon>Sar</taxon>
        <taxon>Alveolata</taxon>
        <taxon>Ciliophora</taxon>
        <taxon>Postciliodesmatophora</taxon>
        <taxon>Heterotrichea</taxon>
        <taxon>Heterotrichida</taxon>
        <taxon>Blepharismidae</taxon>
        <taxon>Blepharisma</taxon>
    </lineage>
</organism>
<dbReference type="EMBL" id="CAJZBQ010000032">
    <property type="protein sequence ID" value="CAG9322768.1"/>
    <property type="molecule type" value="Genomic_DNA"/>
</dbReference>
<evidence type="ECO:0000313" key="3">
    <source>
        <dbReference type="EMBL" id="CAG9322768.1"/>
    </source>
</evidence>
<dbReference type="InterPro" id="IPR004170">
    <property type="entry name" value="WWE_dom"/>
</dbReference>
<dbReference type="AlphaFoldDB" id="A0AAU9JPE2"/>
<accession>A0AAU9JPE2</accession>
<protein>
    <recommendedName>
        <fullName evidence="2">WWE domain-containing protein</fullName>
    </recommendedName>
</protein>
<dbReference type="SUPFAM" id="SSF117839">
    <property type="entry name" value="WWE domain"/>
    <property type="match status" value="2"/>
</dbReference>
<proteinExistence type="predicted"/>
<evidence type="ECO:0000313" key="4">
    <source>
        <dbReference type="Proteomes" id="UP001162131"/>
    </source>
</evidence>
<feature type="coiled-coil region" evidence="1">
    <location>
        <begin position="49"/>
        <end position="76"/>
    </location>
</feature>
<dbReference type="Proteomes" id="UP001162131">
    <property type="component" value="Unassembled WGS sequence"/>
</dbReference>
<keyword evidence="1" id="KW-0175">Coiled coil</keyword>
<dbReference type="InterPro" id="IPR037197">
    <property type="entry name" value="WWE_dom_sf"/>
</dbReference>